<evidence type="ECO:0000313" key="3">
    <source>
        <dbReference type="Proteomes" id="UP000317078"/>
    </source>
</evidence>
<feature type="region of interest" description="Disordered" evidence="1">
    <location>
        <begin position="51"/>
        <end position="70"/>
    </location>
</feature>
<dbReference type="Proteomes" id="UP000317078">
    <property type="component" value="Unassembled WGS sequence"/>
</dbReference>
<dbReference type="AlphaFoldDB" id="A0A502EK15"/>
<keyword evidence="3" id="KW-1185">Reference proteome</keyword>
<comment type="caution">
    <text evidence="2">The sequence shown here is derived from an EMBL/GenBank/DDBJ whole genome shotgun (WGS) entry which is preliminary data.</text>
</comment>
<protein>
    <submittedName>
        <fullName evidence="2">Uncharacterized protein</fullName>
    </submittedName>
</protein>
<name>A0A502EK15_9PROT</name>
<organism evidence="2 3">
    <name type="scientific">Muricoccus nepalensis</name>
    <dbReference type="NCBI Taxonomy" id="1854500"/>
    <lineage>
        <taxon>Bacteria</taxon>
        <taxon>Pseudomonadati</taxon>
        <taxon>Pseudomonadota</taxon>
        <taxon>Alphaproteobacteria</taxon>
        <taxon>Acetobacterales</taxon>
        <taxon>Roseomonadaceae</taxon>
        <taxon>Muricoccus</taxon>
    </lineage>
</organism>
<sequence length="70" mass="7482">MNDAPVRAYDGVLNERGVGTMAVGRLEEQGVCSRRIGADPLFVGTFKNGCPVDRTGGRQRSPISPASDFE</sequence>
<evidence type="ECO:0000256" key="1">
    <source>
        <dbReference type="SAM" id="MobiDB-lite"/>
    </source>
</evidence>
<evidence type="ECO:0000313" key="2">
    <source>
        <dbReference type="EMBL" id="TPG38048.1"/>
    </source>
</evidence>
<dbReference type="RefSeq" id="WP_140887653.1">
    <property type="nucleotide sequence ID" value="NZ_RCZP01000080.1"/>
</dbReference>
<accession>A0A502EK15</accession>
<proteinExistence type="predicted"/>
<gene>
    <name evidence="2" type="ORF">EAH89_29635</name>
</gene>
<reference evidence="2 3" key="1">
    <citation type="journal article" date="2019" name="Environ. Microbiol.">
        <title>Species interactions and distinct microbial communities in high Arctic permafrost affected cryosols are associated with the CH4 and CO2 gas fluxes.</title>
        <authorList>
            <person name="Altshuler I."/>
            <person name="Hamel J."/>
            <person name="Turney S."/>
            <person name="Magnuson E."/>
            <person name="Levesque R."/>
            <person name="Greer C."/>
            <person name="Whyte L.G."/>
        </authorList>
    </citation>
    <scope>NUCLEOTIDE SEQUENCE [LARGE SCALE GENOMIC DNA]</scope>
    <source>
        <strain evidence="2 3">S9.3B</strain>
    </source>
</reference>
<dbReference type="EMBL" id="RCZP01000080">
    <property type="protein sequence ID" value="TPG38048.1"/>
    <property type="molecule type" value="Genomic_DNA"/>
</dbReference>